<dbReference type="AlphaFoldDB" id="A0A8E2F460"/>
<dbReference type="SUPFAM" id="SSF53474">
    <property type="entry name" value="alpha/beta-Hydrolases"/>
    <property type="match status" value="1"/>
</dbReference>
<dbReference type="EMBL" id="KV749307">
    <property type="protein sequence ID" value="OCL10104.1"/>
    <property type="molecule type" value="Genomic_DNA"/>
</dbReference>
<dbReference type="InterPro" id="IPR050955">
    <property type="entry name" value="Plant_Biomass_Hydrol_Est"/>
</dbReference>
<dbReference type="GO" id="GO:0006508">
    <property type="term" value="P:proteolysis"/>
    <property type="evidence" value="ECO:0007669"/>
    <property type="project" value="InterPro"/>
</dbReference>
<dbReference type="PANTHER" id="PTHR43037:SF4">
    <property type="entry name" value="PEPTIDASE S9 PROLYL OLIGOPEPTIDASE CATALYTIC DOMAIN-CONTAINING PROTEIN"/>
    <property type="match status" value="1"/>
</dbReference>
<evidence type="ECO:0000256" key="2">
    <source>
        <dbReference type="SAM" id="SignalP"/>
    </source>
</evidence>
<dbReference type="Proteomes" id="UP000250140">
    <property type="component" value="Unassembled WGS sequence"/>
</dbReference>
<proteinExistence type="predicted"/>
<gene>
    <name evidence="4" type="ORF">AOQ84DRAFT_6936</name>
</gene>
<dbReference type="InterPro" id="IPR029058">
    <property type="entry name" value="AB_hydrolase_fold"/>
</dbReference>
<sequence length="893" mass="99206">MPHGRYYWLCCLCLFAFLGGAHHNEPAMIPLGAEEGIQHPLAFSSSWQILGPFQIGTREATWGSDPLEFIGGFRKLEYEEGAQYRSSIGTNGAVKWSLLEADTIETDTVGSSASLSLNFPHVNWTFFRGVYGWAALQYQAWARGEIFVSADRAQTVIIYTDYVLEFWIDDTHYFGGDFYAFRRSPLVIALKPGAHRIDVRLVRDVRAMGGVSEPSINIKLDAKLASGSLELANDGILMADVVNETLASEWASVTVRNSGSQDIEVVDIECSNEWTSVDFQNTEKFIVSAGQTRPIPFRVLSQRPRYSSLDIIIQHKLNNIAGNPSILAVSELFTKRSIYHPHKITFLHPGGVVSYAILRPPSENASYHSNQKRPFPILLQLHGAGLEADSDLVTHALDSLPDLCAWVLFPTGVTPWSGDDWHNWGFADVEAAVAAVPHWIKAVQWKGADLDTDRWLVSGHSNGGQGTWYTLTHKPDRIIGAAPVSGYTSIQNYVPYELWQPMDPRQFAILGSSMNSYRHELLVENCKGIRILQQHGEDDDNVPAYHSRLMCQLLYQANSSSEYFELSGQGHWFDGVMTTKHLRKFYEEQVKSTTNPVETLEAFSIVVANPGDMGFKGGIRVTQLEIPGQYGRIDVSFNTTSSAYAFKTSNVLSFEVQSSLMRFPYTVIDQTDVEVTSDSSKPPPRHIEFWRASARGWQAGRLAEPGVLHRHGRQLGALDAIMRTKGHFTIRHHNGDTSSIALQISRNLFQYFSADSAIVNLEFDGDDGSGNIFTIAIGKRVCPGLDSNFPIHLEGSSLVIRDSEGHLQRYEGSNGLAAIFLRPLEDEKLELVVWGIDKDSLVLAARLVPMLTGVGQPDFIVLSGSCRWKGAGGAVAMGFFDHSWNVTKTSFFT</sequence>
<dbReference type="InterPro" id="IPR001375">
    <property type="entry name" value="Peptidase_S9_cat"/>
</dbReference>
<dbReference type="OrthoDB" id="449091at2759"/>
<feature type="chain" id="PRO_5034378454" description="Peptidase S9 prolyl oligopeptidase catalytic domain-containing protein" evidence="2">
    <location>
        <begin position="24"/>
        <end position="893"/>
    </location>
</feature>
<accession>A0A8E2F460</accession>
<feature type="signal peptide" evidence="2">
    <location>
        <begin position="1"/>
        <end position="23"/>
    </location>
</feature>
<feature type="domain" description="Peptidase S9 prolyl oligopeptidase catalytic" evidence="3">
    <location>
        <begin position="418"/>
        <end position="586"/>
    </location>
</feature>
<evidence type="ECO:0000259" key="3">
    <source>
        <dbReference type="Pfam" id="PF00326"/>
    </source>
</evidence>
<evidence type="ECO:0000313" key="5">
    <source>
        <dbReference type="Proteomes" id="UP000250140"/>
    </source>
</evidence>
<keyword evidence="1 2" id="KW-0732">Signal</keyword>
<name>A0A8E2F460_9PEZI</name>
<keyword evidence="5" id="KW-1185">Reference proteome</keyword>
<evidence type="ECO:0000256" key="1">
    <source>
        <dbReference type="ARBA" id="ARBA00022729"/>
    </source>
</evidence>
<evidence type="ECO:0000313" key="4">
    <source>
        <dbReference type="EMBL" id="OCL10104.1"/>
    </source>
</evidence>
<dbReference type="Gene3D" id="3.40.50.1820">
    <property type="entry name" value="alpha/beta hydrolase"/>
    <property type="match status" value="1"/>
</dbReference>
<dbReference type="GO" id="GO:0008236">
    <property type="term" value="F:serine-type peptidase activity"/>
    <property type="evidence" value="ECO:0007669"/>
    <property type="project" value="InterPro"/>
</dbReference>
<dbReference type="Pfam" id="PF00326">
    <property type="entry name" value="Peptidase_S9"/>
    <property type="match status" value="1"/>
</dbReference>
<dbReference type="PANTHER" id="PTHR43037">
    <property type="entry name" value="UNNAMED PRODUCT-RELATED"/>
    <property type="match status" value="1"/>
</dbReference>
<protein>
    <recommendedName>
        <fullName evidence="3">Peptidase S9 prolyl oligopeptidase catalytic domain-containing protein</fullName>
    </recommendedName>
</protein>
<organism evidence="4 5">
    <name type="scientific">Glonium stellatum</name>
    <dbReference type="NCBI Taxonomy" id="574774"/>
    <lineage>
        <taxon>Eukaryota</taxon>
        <taxon>Fungi</taxon>
        <taxon>Dikarya</taxon>
        <taxon>Ascomycota</taxon>
        <taxon>Pezizomycotina</taxon>
        <taxon>Dothideomycetes</taxon>
        <taxon>Pleosporomycetidae</taxon>
        <taxon>Gloniales</taxon>
        <taxon>Gloniaceae</taxon>
        <taxon>Glonium</taxon>
    </lineage>
</organism>
<reference evidence="4 5" key="1">
    <citation type="journal article" date="2016" name="Nat. Commun.">
        <title>Ectomycorrhizal ecology is imprinted in the genome of the dominant symbiotic fungus Cenococcum geophilum.</title>
        <authorList>
            <consortium name="DOE Joint Genome Institute"/>
            <person name="Peter M."/>
            <person name="Kohler A."/>
            <person name="Ohm R.A."/>
            <person name="Kuo A."/>
            <person name="Krutzmann J."/>
            <person name="Morin E."/>
            <person name="Arend M."/>
            <person name="Barry K.W."/>
            <person name="Binder M."/>
            <person name="Choi C."/>
            <person name="Clum A."/>
            <person name="Copeland A."/>
            <person name="Grisel N."/>
            <person name="Haridas S."/>
            <person name="Kipfer T."/>
            <person name="LaButti K."/>
            <person name="Lindquist E."/>
            <person name="Lipzen A."/>
            <person name="Maire R."/>
            <person name="Meier B."/>
            <person name="Mihaltcheva S."/>
            <person name="Molinier V."/>
            <person name="Murat C."/>
            <person name="Poggeler S."/>
            <person name="Quandt C.A."/>
            <person name="Sperisen C."/>
            <person name="Tritt A."/>
            <person name="Tisserant E."/>
            <person name="Crous P.W."/>
            <person name="Henrissat B."/>
            <person name="Nehls U."/>
            <person name="Egli S."/>
            <person name="Spatafora J.W."/>
            <person name="Grigoriev I.V."/>
            <person name="Martin F.M."/>
        </authorList>
    </citation>
    <scope>NUCLEOTIDE SEQUENCE [LARGE SCALE GENOMIC DNA]</scope>
    <source>
        <strain evidence="4 5">CBS 207.34</strain>
    </source>
</reference>